<proteinExistence type="inferred from homology"/>
<sequence>MAPTSKRGSAKKTGVLEEAPEALLQAVIIADSFNRRFRPITLEKPRCLLPLANTPIIEYTLEFLALGGVEEILLYCHAHHDQITEYIRFVTFAHTLQVITLILVLYDRESKWSKESSPFQIRVIYSPSIMSVGDVMRELDQSRLIKEDFILVSGDIVSNIPLQGILKEHKARRLADKNCIMTSVLREISPRHDSRPRGENALFILDQNRERILHYEYLKQSDSESLMLLPRELGKAFPTMSFQENFLDCCIDIVSFEVPPLFTENFDWQHSRKDFLHGILMDELYGKTVYAHILKSGYAGRIQSLQTYDAILHDITRKWTHPFSPDTNLNQQTYKYTRGHIYKESKVILAQSAVIKDNSIIGSGTSVGDKTIISGATIGRNCIIGKNVELHSTIVWDNVVIGDNCSLGNCIIANEAHIGDGCTVESGAIISFGVTIEKGTNIPTTARYTKMSTKKEKESGRFTQVVHSKTKSLIEYEDSEDDEDEQRETSMGSLYAPEDESDYSDISDFEDDDEIPGKRKKGHARTSSESEADSFFREAYNSLLGALKQSHSVDIMILELNGLRMSANAEFSEVRRATAAAIISYIVSKITSNENTSKVVDATVEKLLPLFNRMIFEVNDQAELLGYIQRELAGKERGGTLMQAIGMKLYNEDLCDDEGLLKWWNEGNGPQGETPEMAKVRDGAKAFVKWVEEQDEDSEDSEEEEESEEEDDE</sequence>
<dbReference type="InterPro" id="IPR051956">
    <property type="entry name" value="eIF2B_epsilon"/>
</dbReference>
<dbReference type="GO" id="GO:0005085">
    <property type="term" value="F:guanyl-nucleotide exchange factor activity"/>
    <property type="evidence" value="ECO:0007669"/>
    <property type="project" value="InterPro"/>
</dbReference>
<feature type="compositionally biased region" description="Acidic residues" evidence="12">
    <location>
        <begin position="693"/>
        <end position="713"/>
    </location>
</feature>
<feature type="compositionally biased region" description="Acidic residues" evidence="12">
    <location>
        <begin position="475"/>
        <end position="486"/>
    </location>
</feature>
<dbReference type="PANTHER" id="PTHR45887">
    <property type="entry name" value="TRANSLATION INITIATION FACTOR EIF-2B SUBUNIT EPSILON"/>
    <property type="match status" value="1"/>
</dbReference>
<reference evidence="14 15" key="1">
    <citation type="submission" date="2019-06" db="EMBL/GenBank/DDBJ databases">
        <authorList>
            <person name="Palmer J.M."/>
        </authorList>
    </citation>
    <scope>NUCLEOTIDE SEQUENCE [LARGE SCALE GENOMIC DNA]</scope>
    <source>
        <strain evidence="14 15">TWF106</strain>
    </source>
</reference>
<dbReference type="SMART" id="SM00515">
    <property type="entry name" value="eIF5C"/>
    <property type="match status" value="1"/>
</dbReference>
<feature type="domain" description="W2" evidence="13">
    <location>
        <begin position="529"/>
        <end position="701"/>
    </location>
</feature>
<dbReference type="Gene3D" id="3.90.550.10">
    <property type="entry name" value="Spore Coat Polysaccharide Biosynthesis Protein SpsA, Chain A"/>
    <property type="match status" value="1"/>
</dbReference>
<feature type="region of interest" description="Disordered" evidence="12">
    <location>
        <begin position="690"/>
        <end position="713"/>
    </location>
</feature>
<comment type="similarity">
    <text evidence="2">Belongs to the eIF-2B gamma/epsilon subunits family.</text>
</comment>
<evidence type="ECO:0000256" key="8">
    <source>
        <dbReference type="ARBA" id="ARBA00031190"/>
    </source>
</evidence>
<dbReference type="InterPro" id="IPR044123">
    <property type="entry name" value="W2_eIF2B_epsilon"/>
</dbReference>
<feature type="region of interest" description="Disordered" evidence="12">
    <location>
        <begin position="473"/>
        <end position="531"/>
    </location>
</feature>
<dbReference type="PROSITE" id="PS51363">
    <property type="entry name" value="W2"/>
    <property type="match status" value="1"/>
</dbReference>
<dbReference type="Pfam" id="PF02020">
    <property type="entry name" value="W2"/>
    <property type="match status" value="1"/>
</dbReference>
<dbReference type="CDD" id="cd05787">
    <property type="entry name" value="LbH_eIF2B_epsilon"/>
    <property type="match status" value="1"/>
</dbReference>
<evidence type="ECO:0000313" key="14">
    <source>
        <dbReference type="EMBL" id="KAF3224825.1"/>
    </source>
</evidence>
<dbReference type="Pfam" id="PF00483">
    <property type="entry name" value="NTP_transferase"/>
    <property type="match status" value="1"/>
</dbReference>
<dbReference type="CDD" id="cd11558">
    <property type="entry name" value="W2_eIF2B_epsilon"/>
    <property type="match status" value="1"/>
</dbReference>
<dbReference type="SUPFAM" id="SSF53448">
    <property type="entry name" value="Nucleotide-diphospho-sugar transferases"/>
    <property type="match status" value="1"/>
</dbReference>
<dbReference type="Gene3D" id="1.25.40.180">
    <property type="match status" value="1"/>
</dbReference>
<keyword evidence="6" id="KW-0648">Protein biosynthesis</keyword>
<evidence type="ECO:0000256" key="12">
    <source>
        <dbReference type="SAM" id="MobiDB-lite"/>
    </source>
</evidence>
<evidence type="ECO:0000256" key="5">
    <source>
        <dbReference type="ARBA" id="ARBA00022540"/>
    </source>
</evidence>
<gene>
    <name evidence="14" type="ORF">TWF106_003270</name>
</gene>
<dbReference type="InterPro" id="IPR005835">
    <property type="entry name" value="NTP_transferase_dom"/>
</dbReference>
<evidence type="ECO:0000256" key="10">
    <source>
        <dbReference type="ARBA" id="ARBA00044345"/>
    </source>
</evidence>
<dbReference type="GO" id="GO:0005851">
    <property type="term" value="C:eukaryotic translation initiation factor 2B complex"/>
    <property type="evidence" value="ECO:0007669"/>
    <property type="project" value="TreeGrafter"/>
</dbReference>
<dbReference type="GO" id="GO:0003743">
    <property type="term" value="F:translation initiation factor activity"/>
    <property type="evidence" value="ECO:0007669"/>
    <property type="project" value="UniProtKB-KW"/>
</dbReference>
<dbReference type="InterPro" id="IPR056764">
    <property type="entry name" value="LbH_EIF2B3/5"/>
</dbReference>
<dbReference type="GO" id="GO:0005829">
    <property type="term" value="C:cytosol"/>
    <property type="evidence" value="ECO:0007669"/>
    <property type="project" value="UniProtKB-SubCell"/>
</dbReference>
<evidence type="ECO:0000256" key="6">
    <source>
        <dbReference type="ARBA" id="ARBA00022917"/>
    </source>
</evidence>
<dbReference type="PANTHER" id="PTHR45887:SF1">
    <property type="entry name" value="TRANSLATION INITIATION FACTOR EIF-2B SUBUNIT EPSILON"/>
    <property type="match status" value="1"/>
</dbReference>
<evidence type="ECO:0000256" key="3">
    <source>
        <dbReference type="ARBA" id="ARBA00018601"/>
    </source>
</evidence>
<name>A0A7C8QVX1_ORBOL</name>
<evidence type="ECO:0000256" key="4">
    <source>
        <dbReference type="ARBA" id="ARBA00022490"/>
    </source>
</evidence>
<dbReference type="Pfam" id="PF25084">
    <property type="entry name" value="LbH_EIF2B"/>
    <property type="match status" value="1"/>
</dbReference>
<evidence type="ECO:0000256" key="1">
    <source>
        <dbReference type="ARBA" id="ARBA00004514"/>
    </source>
</evidence>
<dbReference type="CDD" id="cd04197">
    <property type="entry name" value="eIF-2B_epsilon_N"/>
    <property type="match status" value="1"/>
</dbReference>
<dbReference type="AlphaFoldDB" id="A0A7C8QVX1"/>
<evidence type="ECO:0000259" key="13">
    <source>
        <dbReference type="PROSITE" id="PS51363"/>
    </source>
</evidence>
<evidence type="ECO:0000256" key="7">
    <source>
        <dbReference type="ARBA" id="ARBA00030179"/>
    </source>
</evidence>
<dbReference type="EMBL" id="WIWS01000017">
    <property type="protein sequence ID" value="KAF3224825.1"/>
    <property type="molecule type" value="Genomic_DNA"/>
</dbReference>
<dbReference type="Gene3D" id="2.160.10.10">
    <property type="entry name" value="Hexapeptide repeat proteins"/>
    <property type="match status" value="1"/>
</dbReference>
<dbReference type="InterPro" id="IPR003307">
    <property type="entry name" value="W2_domain"/>
</dbReference>
<organism evidence="14 15">
    <name type="scientific">Orbilia oligospora</name>
    <name type="common">Nematode-trapping fungus</name>
    <name type="synonym">Arthrobotrys oligospora</name>
    <dbReference type="NCBI Taxonomy" id="2813651"/>
    <lineage>
        <taxon>Eukaryota</taxon>
        <taxon>Fungi</taxon>
        <taxon>Dikarya</taxon>
        <taxon>Ascomycota</taxon>
        <taxon>Pezizomycotina</taxon>
        <taxon>Orbiliomycetes</taxon>
        <taxon>Orbiliales</taxon>
        <taxon>Orbiliaceae</taxon>
        <taxon>Orbilia</taxon>
    </lineage>
</organism>
<dbReference type="InterPro" id="IPR035543">
    <property type="entry name" value="eIF-2B_epsilon_N"/>
</dbReference>
<evidence type="ECO:0000256" key="2">
    <source>
        <dbReference type="ARBA" id="ARBA00007878"/>
    </source>
</evidence>
<comment type="caution">
    <text evidence="14">The sequence shown here is derived from an EMBL/GenBank/DDBJ whole genome shotgun (WGS) entry which is preliminary data.</text>
</comment>
<comment type="subunit">
    <text evidence="11">Component of the translation initiation factor 2B (eIF2B) complex which is a heterodecamer of two sets of five different subunits: alpha, beta, gamma, delta and epsilon. Subunits alpha, beta and delta comprise a regulatory subcomplex and subunits epsilon and gamma comprise a catalytic subcomplex. Within the complex, the hexameric regulatory complex resides at the center, with the two heterodimeric catalytic subcomplexes bound on opposite sides.</text>
</comment>
<comment type="subcellular location">
    <subcellularLocation>
        <location evidence="1">Cytoplasm</location>
        <location evidence="1">Cytosol</location>
    </subcellularLocation>
</comment>
<dbReference type="InterPro" id="IPR011004">
    <property type="entry name" value="Trimer_LpxA-like_sf"/>
</dbReference>
<accession>A0A7C8QVX1</accession>
<dbReference type="SUPFAM" id="SSF51161">
    <property type="entry name" value="Trimeric LpxA-like enzymes"/>
    <property type="match status" value="1"/>
</dbReference>
<dbReference type="InterPro" id="IPR029044">
    <property type="entry name" value="Nucleotide-diphossugar_trans"/>
</dbReference>
<dbReference type="InterPro" id="IPR016024">
    <property type="entry name" value="ARM-type_fold"/>
</dbReference>
<keyword evidence="4" id="KW-0963">Cytoplasm</keyword>
<protein>
    <recommendedName>
        <fullName evidence="3">Mannose-1-phosphate guanyltransferase</fullName>
    </recommendedName>
    <alternativeName>
        <fullName evidence="8">GDP-mannose pyrophosphorylase</fullName>
    </alternativeName>
    <alternativeName>
        <fullName evidence="7">GTP-mannose-1-phosphate guanylyltransferase</fullName>
    </alternativeName>
    <alternativeName>
        <fullName evidence="9">Translation initiation factor eIF2B subunit epsilon</fullName>
    </alternativeName>
    <alternativeName>
        <fullName evidence="10">eIF2B GDP-GTP exchange factor subunit epsilon</fullName>
    </alternativeName>
</protein>
<dbReference type="GO" id="GO:0031369">
    <property type="term" value="F:translation initiation factor binding"/>
    <property type="evidence" value="ECO:0007669"/>
    <property type="project" value="InterPro"/>
</dbReference>
<dbReference type="SUPFAM" id="SSF48371">
    <property type="entry name" value="ARM repeat"/>
    <property type="match status" value="1"/>
</dbReference>
<evidence type="ECO:0000313" key="15">
    <source>
        <dbReference type="Proteomes" id="UP000472727"/>
    </source>
</evidence>
<dbReference type="Proteomes" id="UP000472727">
    <property type="component" value="Unassembled WGS sequence"/>
</dbReference>
<dbReference type="FunFam" id="3.90.550.10:FF:000066">
    <property type="entry name" value="Translation initiation factor eIF-2B subunit epsilon"/>
    <property type="match status" value="1"/>
</dbReference>
<evidence type="ECO:0000256" key="11">
    <source>
        <dbReference type="ARBA" id="ARBA00046432"/>
    </source>
</evidence>
<evidence type="ECO:0000256" key="9">
    <source>
        <dbReference type="ARBA" id="ARBA00044144"/>
    </source>
</evidence>
<feature type="compositionally biased region" description="Acidic residues" evidence="12">
    <location>
        <begin position="497"/>
        <end position="514"/>
    </location>
</feature>
<keyword evidence="5" id="KW-0396">Initiation factor</keyword>